<dbReference type="AlphaFoldDB" id="C1GRW8"/>
<dbReference type="EMBL" id="KN293993">
    <property type="protein sequence ID" value="EEH38341.2"/>
    <property type="molecule type" value="Genomic_DNA"/>
</dbReference>
<reference evidence="1 2" key="1">
    <citation type="journal article" date="2011" name="PLoS Genet.">
        <title>Comparative genomic analysis of human fungal pathogens causing paracoccidioidomycosis.</title>
        <authorList>
            <person name="Desjardins C.A."/>
            <person name="Champion M.D."/>
            <person name="Holder J.W."/>
            <person name="Muszewska A."/>
            <person name="Goldberg J."/>
            <person name="Bailao A.M."/>
            <person name="Brigido M.M."/>
            <person name="Ferreira M.E."/>
            <person name="Garcia A.M."/>
            <person name="Grynberg M."/>
            <person name="Gujja S."/>
            <person name="Heiman D.I."/>
            <person name="Henn M.R."/>
            <person name="Kodira C.D."/>
            <person name="Leon-Narvaez H."/>
            <person name="Longo L.V."/>
            <person name="Ma L.J."/>
            <person name="Malavazi I."/>
            <person name="Matsuo A.L."/>
            <person name="Morais F.V."/>
            <person name="Pereira M."/>
            <person name="Rodriguez-Brito S."/>
            <person name="Sakthikumar S."/>
            <person name="Salem-Izacc S.M."/>
            <person name="Sykes S.M."/>
            <person name="Teixeira M.M."/>
            <person name="Vallejo M.C."/>
            <person name="Walter M.E."/>
            <person name="Yandava C."/>
            <person name="Young S."/>
            <person name="Zeng Q."/>
            <person name="Zucker J."/>
            <person name="Felipe M.S."/>
            <person name="Goldman G.H."/>
            <person name="Haas B.J."/>
            <person name="McEwen J.G."/>
            <person name="Nino-Vega G."/>
            <person name="Puccia R."/>
            <person name="San-Blas G."/>
            <person name="Soares C.M."/>
            <person name="Birren B.W."/>
            <person name="Cuomo C.A."/>
        </authorList>
    </citation>
    <scope>NUCLEOTIDE SEQUENCE [LARGE SCALE GENOMIC DNA]</scope>
    <source>
        <strain evidence="2">ATCC MYA-826 / Pb01</strain>
    </source>
</reference>
<dbReference type="Proteomes" id="UP000002059">
    <property type="component" value="Partially assembled WGS sequence"/>
</dbReference>
<keyword evidence="2" id="KW-1185">Reference proteome</keyword>
<evidence type="ECO:0000313" key="1">
    <source>
        <dbReference type="EMBL" id="EEH38341.2"/>
    </source>
</evidence>
<organism evidence="1 2">
    <name type="scientific">Paracoccidioides lutzii (strain ATCC MYA-826 / Pb01)</name>
    <name type="common">Paracoccidioides brasiliensis</name>
    <dbReference type="NCBI Taxonomy" id="502779"/>
    <lineage>
        <taxon>Eukaryota</taxon>
        <taxon>Fungi</taxon>
        <taxon>Dikarya</taxon>
        <taxon>Ascomycota</taxon>
        <taxon>Pezizomycotina</taxon>
        <taxon>Eurotiomycetes</taxon>
        <taxon>Eurotiomycetidae</taxon>
        <taxon>Onygenales</taxon>
        <taxon>Ajellomycetaceae</taxon>
        <taxon>Paracoccidioides</taxon>
    </lineage>
</organism>
<protein>
    <submittedName>
        <fullName evidence="1">Uncharacterized protein</fullName>
    </submittedName>
</protein>
<dbReference type="RefSeq" id="XP_002797403.2">
    <property type="nucleotide sequence ID" value="XM_002797357.2"/>
</dbReference>
<accession>C1GRW8</accession>
<dbReference type="KEGG" id="pbl:PAAG_01263"/>
<evidence type="ECO:0000313" key="2">
    <source>
        <dbReference type="Proteomes" id="UP000002059"/>
    </source>
</evidence>
<dbReference type="HOGENOM" id="CLU_2210783_0_0_1"/>
<gene>
    <name evidence="1" type="ORF">PAAG_01263</name>
</gene>
<dbReference type="GeneID" id="9100273"/>
<sequence length="107" mass="12181">MTQRVAGGFWIFPHQANLEWTKLSLLFHVTREKTSSPNCDLWLKLDGLPPPGILLRSSSFQRVTNSAAIERSPISYPKMPVVLPNGVRWSISHHQCHRGAREQQAHE</sequence>
<proteinExistence type="predicted"/>
<dbReference type="VEuPathDB" id="FungiDB:PAAG_01263"/>
<name>C1GRW8_PARBA</name>